<evidence type="ECO:0000313" key="2">
    <source>
        <dbReference type="EMBL" id="RDD60201.1"/>
    </source>
</evidence>
<dbReference type="SUPFAM" id="SSF46785">
    <property type="entry name" value="Winged helix' DNA-binding domain"/>
    <property type="match status" value="1"/>
</dbReference>
<dbReference type="Pfam" id="PF08448">
    <property type="entry name" value="PAS_4"/>
    <property type="match status" value="1"/>
</dbReference>
<sequence length="332" mass="36397">MRWTSREEAELRHKRLNILSAKLGGNLVLPMLERGRLSNADYITTMSQTKAYSTVEVLHDLLTSCMAGEGSLAEGLDRMDCPVVATSASESPEEQVILYANDAFCRLVGQPREQLSERPLHTVYAEGVSADASRRFGQSVQRDGASRMLLTVDTNSGGARRVEATGLRVDASSGLGMGAAFVVLVRPLEQAELIPAGAPVPESYRIALLVETLFRRYIRENYRQGMHPAQWSALRFFKLSPPDERTLTSFAKAHHTTMGTASTTVSTLVGKGYLKKHGFRGPIEITPEGEKVLQQDPLGTVAEALAEMPEDERAWARHTLTTLVEGLDGDND</sequence>
<proteinExistence type="predicted"/>
<dbReference type="AlphaFoldDB" id="A0A369T4C8"/>
<dbReference type="EMBL" id="QPMH01000036">
    <property type="protein sequence ID" value="RDD60201.1"/>
    <property type="molecule type" value="Genomic_DNA"/>
</dbReference>
<keyword evidence="3" id="KW-1185">Reference proteome</keyword>
<dbReference type="InterPro" id="IPR035965">
    <property type="entry name" value="PAS-like_dom_sf"/>
</dbReference>
<dbReference type="Proteomes" id="UP000253941">
    <property type="component" value="Unassembled WGS sequence"/>
</dbReference>
<evidence type="ECO:0000313" key="3">
    <source>
        <dbReference type="Proteomes" id="UP000253941"/>
    </source>
</evidence>
<accession>A0A369T4C8</accession>
<dbReference type="InterPro" id="IPR000014">
    <property type="entry name" value="PAS"/>
</dbReference>
<gene>
    <name evidence="2" type="ORF">DRB17_19310</name>
</gene>
<name>A0A369T4C8_9PROT</name>
<dbReference type="InterPro" id="IPR036388">
    <property type="entry name" value="WH-like_DNA-bd_sf"/>
</dbReference>
<dbReference type="CDD" id="cd00130">
    <property type="entry name" value="PAS"/>
    <property type="match status" value="1"/>
</dbReference>
<dbReference type="SUPFAM" id="SSF55785">
    <property type="entry name" value="PYP-like sensor domain (PAS domain)"/>
    <property type="match status" value="1"/>
</dbReference>
<protein>
    <submittedName>
        <fullName evidence="2">PAS domain-containing protein</fullName>
    </submittedName>
</protein>
<dbReference type="InterPro" id="IPR013656">
    <property type="entry name" value="PAS_4"/>
</dbReference>
<feature type="domain" description="PAS fold-4" evidence="1">
    <location>
        <begin position="94"/>
        <end position="181"/>
    </location>
</feature>
<reference evidence="2 3" key="1">
    <citation type="submission" date="2018-07" db="EMBL/GenBank/DDBJ databases">
        <title>Venubactetium sediminum gen. nov., sp. nov., isolated from a marine solar saltern.</title>
        <authorList>
            <person name="Wang S."/>
        </authorList>
    </citation>
    <scope>NUCLEOTIDE SEQUENCE [LARGE SCALE GENOMIC DNA]</scope>
    <source>
        <strain evidence="2 3">WD2A32</strain>
    </source>
</reference>
<dbReference type="Gene3D" id="3.30.450.20">
    <property type="entry name" value="PAS domain"/>
    <property type="match status" value="1"/>
</dbReference>
<dbReference type="InterPro" id="IPR036390">
    <property type="entry name" value="WH_DNA-bd_sf"/>
</dbReference>
<evidence type="ECO:0000259" key="1">
    <source>
        <dbReference type="Pfam" id="PF08448"/>
    </source>
</evidence>
<organism evidence="2 3">
    <name type="scientific">Ferruginivarius sediminum</name>
    <dbReference type="NCBI Taxonomy" id="2661937"/>
    <lineage>
        <taxon>Bacteria</taxon>
        <taxon>Pseudomonadati</taxon>
        <taxon>Pseudomonadota</taxon>
        <taxon>Alphaproteobacteria</taxon>
        <taxon>Rhodospirillales</taxon>
        <taxon>Rhodospirillaceae</taxon>
        <taxon>Ferruginivarius</taxon>
    </lineage>
</organism>
<dbReference type="Gene3D" id="1.10.10.10">
    <property type="entry name" value="Winged helix-like DNA-binding domain superfamily/Winged helix DNA-binding domain"/>
    <property type="match status" value="1"/>
</dbReference>
<comment type="caution">
    <text evidence="2">The sequence shown here is derived from an EMBL/GenBank/DDBJ whole genome shotgun (WGS) entry which is preliminary data.</text>
</comment>